<keyword evidence="1" id="KW-0540">Nuclease</keyword>
<dbReference type="InterPro" id="IPR011335">
    <property type="entry name" value="Restrct_endonuc-II-like"/>
</dbReference>
<comment type="caution">
    <text evidence="7">The sequence shown here is derived from an EMBL/GenBank/DDBJ whole genome shotgun (WGS) entry which is preliminary data.</text>
</comment>
<keyword evidence="4" id="KW-0378">Hydrolase</keyword>
<evidence type="ECO:0000256" key="5">
    <source>
        <dbReference type="ARBA" id="ARBA00023204"/>
    </source>
</evidence>
<evidence type="ECO:0000313" key="8">
    <source>
        <dbReference type="Proteomes" id="UP001138709"/>
    </source>
</evidence>
<dbReference type="SUPFAM" id="SSF52980">
    <property type="entry name" value="Restriction endonuclease-like"/>
    <property type="match status" value="1"/>
</dbReference>
<keyword evidence="5" id="KW-0234">DNA repair</keyword>
<reference evidence="7" key="1">
    <citation type="submission" date="2020-01" db="EMBL/GenBank/DDBJ databases">
        <authorList>
            <person name="Rat A."/>
        </authorList>
    </citation>
    <scope>NUCLEOTIDE SEQUENCE</scope>
    <source>
        <strain evidence="7">LMG 31228</strain>
    </source>
</reference>
<evidence type="ECO:0000256" key="3">
    <source>
        <dbReference type="ARBA" id="ARBA00022763"/>
    </source>
</evidence>
<keyword evidence="8" id="KW-1185">Reference proteome</keyword>
<dbReference type="InterPro" id="IPR004603">
    <property type="entry name" value="DNA_mismatch_endonuc_vsr"/>
</dbReference>
<evidence type="ECO:0000313" key="7">
    <source>
        <dbReference type="EMBL" id="MBR0679607.1"/>
    </source>
</evidence>
<evidence type="ECO:0000256" key="4">
    <source>
        <dbReference type="ARBA" id="ARBA00022801"/>
    </source>
</evidence>
<dbReference type="GO" id="GO:0006298">
    <property type="term" value="P:mismatch repair"/>
    <property type="evidence" value="ECO:0007669"/>
    <property type="project" value="InterPro"/>
</dbReference>
<dbReference type="NCBIfam" id="TIGR00632">
    <property type="entry name" value="vsr"/>
    <property type="match status" value="1"/>
</dbReference>
<accession>A0A9X9X7C1</accession>
<gene>
    <name evidence="7" type="primary">vsr</name>
    <name evidence="7" type="ORF">GXW74_03860</name>
</gene>
<dbReference type="Proteomes" id="UP001138709">
    <property type="component" value="Unassembled WGS sequence"/>
</dbReference>
<dbReference type="AlphaFoldDB" id="A0A9X9X7C1"/>
<name>A0A9X9X7C1_9PROT</name>
<keyword evidence="2 7" id="KW-0255">Endonuclease</keyword>
<comment type="similarity">
    <text evidence="6">Belongs to the Vsr family.</text>
</comment>
<reference evidence="7" key="2">
    <citation type="journal article" date="2021" name="Syst. Appl. Microbiol.">
        <title>Roseomonas hellenica sp. nov., isolated from roots of wild-growing Alkanna tinctoria.</title>
        <authorList>
            <person name="Rat A."/>
            <person name="Naranjo H.D."/>
            <person name="Lebbe L."/>
            <person name="Cnockaert M."/>
            <person name="Krigas N."/>
            <person name="Grigoriadou K."/>
            <person name="Maloupa E."/>
            <person name="Willems A."/>
        </authorList>
    </citation>
    <scope>NUCLEOTIDE SEQUENCE</scope>
    <source>
        <strain evidence="7">LMG 31228</strain>
    </source>
</reference>
<keyword evidence="3" id="KW-0227">DNA damage</keyword>
<dbReference type="GO" id="GO:0004519">
    <property type="term" value="F:endonuclease activity"/>
    <property type="evidence" value="ECO:0007669"/>
    <property type="project" value="UniProtKB-KW"/>
</dbReference>
<dbReference type="Pfam" id="PF03852">
    <property type="entry name" value="Vsr"/>
    <property type="match status" value="1"/>
</dbReference>
<dbReference type="CDD" id="cd00221">
    <property type="entry name" value="Vsr"/>
    <property type="match status" value="1"/>
</dbReference>
<dbReference type="Gene3D" id="3.40.960.10">
    <property type="entry name" value="VSR Endonuclease"/>
    <property type="match status" value="1"/>
</dbReference>
<organism evidence="7 8">
    <name type="scientific">Neoroseomonas eburnea</name>
    <dbReference type="NCBI Taxonomy" id="1346889"/>
    <lineage>
        <taxon>Bacteria</taxon>
        <taxon>Pseudomonadati</taxon>
        <taxon>Pseudomonadota</taxon>
        <taxon>Alphaproteobacteria</taxon>
        <taxon>Acetobacterales</taxon>
        <taxon>Acetobacteraceae</taxon>
        <taxon>Neoroseomonas</taxon>
    </lineage>
</organism>
<evidence type="ECO:0000256" key="1">
    <source>
        <dbReference type="ARBA" id="ARBA00022722"/>
    </source>
</evidence>
<evidence type="ECO:0000256" key="6">
    <source>
        <dbReference type="ARBA" id="ARBA00029466"/>
    </source>
</evidence>
<dbReference type="EMBL" id="JAAEDL010000002">
    <property type="protein sequence ID" value="MBR0679607.1"/>
    <property type="molecule type" value="Genomic_DNA"/>
</dbReference>
<dbReference type="GO" id="GO:0016787">
    <property type="term" value="F:hydrolase activity"/>
    <property type="evidence" value="ECO:0007669"/>
    <property type="project" value="UniProtKB-KW"/>
</dbReference>
<protein>
    <submittedName>
        <fullName evidence="7">DNA mismatch endonuclease Vsr</fullName>
    </submittedName>
</protein>
<proteinExistence type="inferred from homology"/>
<sequence>MMSRIRAKDTAPELAVRRLVHAWGLRFRLHRRDLPGCPDVVFPRLRKAILIHGCFWHHHNDPTCRNAVLPKTRAEWWRAKLLRNVKRDERNLRELQDLGWDVLVLWECEIRARRFTPKLASFLYVALPAPELVADPSVERAPSPGDR</sequence>
<evidence type="ECO:0000256" key="2">
    <source>
        <dbReference type="ARBA" id="ARBA00022759"/>
    </source>
</evidence>